<evidence type="ECO:0000313" key="1">
    <source>
        <dbReference type="EMBL" id="VFJ87466.1"/>
    </source>
</evidence>
<sequence length="189" mass="20736">MALKESNTTIQMKHSYISLGSSWNSIMKLFSPSSMISGISLVSRIDFLDAEPQIDVAEQHRFGFIATARVQFSVEGNWRWSEVVGACIILFIFGSSQTSQVLLNADFALLIPNHASPRRSFAGQLFSSLLGAGLSIALLTGISMENDKPLFSGEVGEFIWRSLHYVGNEKCFTQVSLLIPNDGLLRASS</sequence>
<organism evidence="2">
    <name type="scientific">Candidatus Kentrum sp. LFY</name>
    <dbReference type="NCBI Taxonomy" id="2126342"/>
    <lineage>
        <taxon>Bacteria</taxon>
        <taxon>Pseudomonadati</taxon>
        <taxon>Pseudomonadota</taxon>
        <taxon>Gammaproteobacteria</taxon>
        <taxon>Candidatus Kentrum</taxon>
    </lineage>
</organism>
<evidence type="ECO:0000313" key="2">
    <source>
        <dbReference type="EMBL" id="VFJ97699.1"/>
    </source>
</evidence>
<dbReference type="EMBL" id="CAADFF010000106">
    <property type="protein sequence ID" value="VFJ97699.1"/>
    <property type="molecule type" value="Genomic_DNA"/>
</dbReference>
<proteinExistence type="predicted"/>
<name>A0A450UYU5_9GAMM</name>
<accession>A0A450UYU5</accession>
<gene>
    <name evidence="1" type="ORF">BECKLFY1418A_GA0070994_1001125</name>
    <name evidence="2" type="ORF">BECKLFY1418B_GA0070995_11067</name>
</gene>
<protein>
    <submittedName>
        <fullName evidence="2">Uncharacterized protein</fullName>
    </submittedName>
</protein>
<reference evidence="2" key="1">
    <citation type="submission" date="2019-02" db="EMBL/GenBank/DDBJ databases">
        <authorList>
            <person name="Gruber-Vodicka R. H."/>
            <person name="Seah K. B. B."/>
        </authorList>
    </citation>
    <scope>NUCLEOTIDE SEQUENCE</scope>
    <source>
        <strain evidence="1">BECK_M6</strain>
        <strain evidence="2">BECK_M7</strain>
    </source>
</reference>
<dbReference type="AlphaFoldDB" id="A0A450UYU5"/>
<dbReference type="EMBL" id="CAADFH010000001">
    <property type="protein sequence ID" value="VFJ87466.1"/>
    <property type="molecule type" value="Genomic_DNA"/>
</dbReference>